<comment type="subcellular location">
    <subcellularLocation>
        <location evidence="1">Cell membrane</location>
        <topology evidence="1">Peripheral membrane protein</topology>
    </subcellularLocation>
</comment>
<keyword evidence="7" id="KW-1278">Translocase</keyword>
<name>A0A7R7IFW1_9FIRM</name>
<comment type="similarity">
    <text evidence="2">Belongs to the ABC transporter superfamily.</text>
</comment>
<dbReference type="InterPro" id="IPR050095">
    <property type="entry name" value="ECF_ABC_transporter_ATP-bd"/>
</dbReference>
<evidence type="ECO:0000256" key="2">
    <source>
        <dbReference type="ARBA" id="ARBA00005417"/>
    </source>
</evidence>
<dbReference type="SUPFAM" id="SSF52540">
    <property type="entry name" value="P-loop containing nucleoside triphosphate hydrolases"/>
    <property type="match status" value="1"/>
</dbReference>
<reference evidence="10 11" key="1">
    <citation type="submission" date="2020-11" db="EMBL/GenBank/DDBJ databases">
        <title>Draft genome sequencing of a Lachnospiraceae strain isolated from anoxic soil subjected to BSD treatment.</title>
        <authorList>
            <person name="Uek A."/>
            <person name="Tonouchi A."/>
        </authorList>
    </citation>
    <scope>NUCLEOTIDE SEQUENCE [LARGE SCALE GENOMIC DNA]</scope>
    <source>
        <strain evidence="10 11">TB5</strain>
    </source>
</reference>
<dbReference type="Pfam" id="PF00005">
    <property type="entry name" value="ABC_tran"/>
    <property type="match status" value="1"/>
</dbReference>
<dbReference type="InterPro" id="IPR027417">
    <property type="entry name" value="P-loop_NTPase"/>
</dbReference>
<dbReference type="Gene3D" id="3.40.50.300">
    <property type="entry name" value="P-loop containing nucleotide triphosphate hydrolases"/>
    <property type="match status" value="1"/>
</dbReference>
<dbReference type="InterPro" id="IPR003593">
    <property type="entry name" value="AAA+_ATPase"/>
</dbReference>
<accession>A0A7R7IFW1</accession>
<keyword evidence="8" id="KW-0472">Membrane</keyword>
<dbReference type="PANTHER" id="PTHR43553">
    <property type="entry name" value="HEAVY METAL TRANSPORTER"/>
    <property type="match status" value="1"/>
</dbReference>
<dbReference type="GO" id="GO:0016887">
    <property type="term" value="F:ATP hydrolysis activity"/>
    <property type="evidence" value="ECO:0007669"/>
    <property type="project" value="InterPro"/>
</dbReference>
<proteinExistence type="inferred from homology"/>
<dbReference type="PROSITE" id="PS50893">
    <property type="entry name" value="ABC_TRANSPORTER_2"/>
    <property type="match status" value="1"/>
</dbReference>
<dbReference type="GO" id="GO:0043190">
    <property type="term" value="C:ATP-binding cassette (ABC) transporter complex"/>
    <property type="evidence" value="ECO:0007669"/>
    <property type="project" value="TreeGrafter"/>
</dbReference>
<evidence type="ECO:0000256" key="3">
    <source>
        <dbReference type="ARBA" id="ARBA00022448"/>
    </source>
</evidence>
<dbReference type="InterPro" id="IPR017871">
    <property type="entry name" value="ABC_transporter-like_CS"/>
</dbReference>
<evidence type="ECO:0000256" key="7">
    <source>
        <dbReference type="ARBA" id="ARBA00022967"/>
    </source>
</evidence>
<keyword evidence="5" id="KW-0547">Nucleotide-binding</keyword>
<keyword evidence="3" id="KW-0813">Transport</keyword>
<dbReference type="InterPro" id="IPR003439">
    <property type="entry name" value="ABC_transporter-like_ATP-bd"/>
</dbReference>
<sequence>MSKITVTNLKYKYPHRDNLALNNISFEIQPGEFIGIVGENNSGKSTLCQSIIGLVPHFYKGGYGGSVIIDDIEVYKSDISTLCKKVGLIFQNPFNQVTGSKETVFEEIAFGLENIGIPRDEMIERINFSMKLLDIEQYKDRNPFDLSGGQMQRVAIASIIAMKPEIIILDEPTSQLDPAGSEEVFQAVTKLSNEGITIIMVEHKIEKIAAYCDKVMLMHKGELIKFDTPSEVFSLDNLSDYGINPPIFTSICKKLNLRKDDNNYPVTIEETLQLLKKERSYEQN</sequence>
<evidence type="ECO:0000256" key="8">
    <source>
        <dbReference type="ARBA" id="ARBA00023136"/>
    </source>
</evidence>
<dbReference type="RefSeq" id="WP_271713530.1">
    <property type="nucleotide sequence ID" value="NZ_AP024169.1"/>
</dbReference>
<gene>
    <name evidence="10" type="ORF">bsdtb5_37780</name>
</gene>
<dbReference type="SMART" id="SM00382">
    <property type="entry name" value="AAA"/>
    <property type="match status" value="1"/>
</dbReference>
<evidence type="ECO:0000313" key="10">
    <source>
        <dbReference type="EMBL" id="BCN32483.1"/>
    </source>
</evidence>
<dbReference type="KEGG" id="ahb:bsdtb5_37780"/>
<keyword evidence="6 10" id="KW-0067">ATP-binding</keyword>
<dbReference type="GO" id="GO:0005524">
    <property type="term" value="F:ATP binding"/>
    <property type="evidence" value="ECO:0007669"/>
    <property type="project" value="UniProtKB-KW"/>
</dbReference>
<evidence type="ECO:0000256" key="5">
    <source>
        <dbReference type="ARBA" id="ARBA00022741"/>
    </source>
</evidence>
<evidence type="ECO:0000259" key="9">
    <source>
        <dbReference type="PROSITE" id="PS50893"/>
    </source>
</evidence>
<dbReference type="CDD" id="cd03225">
    <property type="entry name" value="ABC_cobalt_CbiO_domain1"/>
    <property type="match status" value="1"/>
</dbReference>
<evidence type="ECO:0000256" key="1">
    <source>
        <dbReference type="ARBA" id="ARBA00004202"/>
    </source>
</evidence>
<organism evidence="10 11">
    <name type="scientific">Anaeromicropila herbilytica</name>
    <dbReference type="NCBI Taxonomy" id="2785025"/>
    <lineage>
        <taxon>Bacteria</taxon>
        <taxon>Bacillati</taxon>
        <taxon>Bacillota</taxon>
        <taxon>Clostridia</taxon>
        <taxon>Lachnospirales</taxon>
        <taxon>Lachnospiraceae</taxon>
        <taxon>Anaeromicropila</taxon>
    </lineage>
</organism>
<evidence type="ECO:0000256" key="4">
    <source>
        <dbReference type="ARBA" id="ARBA00022475"/>
    </source>
</evidence>
<keyword evidence="4" id="KW-1003">Cell membrane</keyword>
<dbReference type="GO" id="GO:0042626">
    <property type="term" value="F:ATPase-coupled transmembrane transporter activity"/>
    <property type="evidence" value="ECO:0007669"/>
    <property type="project" value="TreeGrafter"/>
</dbReference>
<protein>
    <submittedName>
        <fullName evidence="10">ABC transporter ATP-binding protein</fullName>
    </submittedName>
</protein>
<dbReference type="PROSITE" id="PS00211">
    <property type="entry name" value="ABC_TRANSPORTER_1"/>
    <property type="match status" value="1"/>
</dbReference>
<dbReference type="FunFam" id="3.40.50.300:FF:000224">
    <property type="entry name" value="Energy-coupling factor transporter ATP-binding protein EcfA"/>
    <property type="match status" value="1"/>
</dbReference>
<keyword evidence="11" id="KW-1185">Reference proteome</keyword>
<evidence type="ECO:0000256" key="6">
    <source>
        <dbReference type="ARBA" id="ARBA00022840"/>
    </source>
</evidence>
<dbReference type="Proteomes" id="UP000595897">
    <property type="component" value="Chromosome"/>
</dbReference>
<feature type="domain" description="ABC transporter" evidence="9">
    <location>
        <begin position="4"/>
        <end position="245"/>
    </location>
</feature>
<dbReference type="EMBL" id="AP024169">
    <property type="protein sequence ID" value="BCN32483.1"/>
    <property type="molecule type" value="Genomic_DNA"/>
</dbReference>
<dbReference type="AlphaFoldDB" id="A0A7R7IFW1"/>
<evidence type="ECO:0000313" key="11">
    <source>
        <dbReference type="Proteomes" id="UP000595897"/>
    </source>
</evidence>
<dbReference type="InterPro" id="IPR015856">
    <property type="entry name" value="ABC_transpr_CbiO/EcfA_su"/>
</dbReference>